<accession>A0A6V7WRF4</accession>
<gene>
    <name evidence="1" type="ORF">MENT_LOCUS42294</name>
</gene>
<dbReference type="AlphaFoldDB" id="A0A6V7WRF4"/>
<dbReference type="EMBL" id="CAJEWN010000756">
    <property type="protein sequence ID" value="CAD2189567.1"/>
    <property type="molecule type" value="Genomic_DNA"/>
</dbReference>
<comment type="caution">
    <text evidence="1">The sequence shown here is derived from an EMBL/GenBank/DDBJ whole genome shotgun (WGS) entry which is preliminary data.</text>
</comment>
<dbReference type="Proteomes" id="UP000580250">
    <property type="component" value="Unassembled WGS sequence"/>
</dbReference>
<name>A0A6V7WRF4_MELEN</name>
<organism evidence="1 2">
    <name type="scientific">Meloidogyne enterolobii</name>
    <name type="common">Root-knot nematode worm</name>
    <name type="synonym">Meloidogyne mayaguensis</name>
    <dbReference type="NCBI Taxonomy" id="390850"/>
    <lineage>
        <taxon>Eukaryota</taxon>
        <taxon>Metazoa</taxon>
        <taxon>Ecdysozoa</taxon>
        <taxon>Nematoda</taxon>
        <taxon>Chromadorea</taxon>
        <taxon>Rhabditida</taxon>
        <taxon>Tylenchina</taxon>
        <taxon>Tylenchomorpha</taxon>
        <taxon>Tylenchoidea</taxon>
        <taxon>Meloidogynidae</taxon>
        <taxon>Meloidogyninae</taxon>
        <taxon>Meloidogyne</taxon>
    </lineage>
</organism>
<evidence type="ECO:0000313" key="1">
    <source>
        <dbReference type="EMBL" id="CAD2189567.1"/>
    </source>
</evidence>
<proteinExistence type="predicted"/>
<evidence type="ECO:0000313" key="2">
    <source>
        <dbReference type="Proteomes" id="UP000580250"/>
    </source>
</evidence>
<sequence length="45" mass="5216">MDSIRYFNIYISPIFNNMDWLSLTGRCMNSPVTVTNTALLLIQTF</sequence>
<reference evidence="1 2" key="1">
    <citation type="submission" date="2020-08" db="EMBL/GenBank/DDBJ databases">
        <authorList>
            <person name="Koutsovoulos G."/>
            <person name="Danchin GJ E."/>
        </authorList>
    </citation>
    <scope>NUCLEOTIDE SEQUENCE [LARGE SCALE GENOMIC DNA]</scope>
</reference>
<protein>
    <submittedName>
        <fullName evidence="1">Uncharacterized protein</fullName>
    </submittedName>
</protein>